<proteinExistence type="inferred from homology"/>
<comment type="subcellular location">
    <subcellularLocation>
        <location evidence="7">Cytoplasm</location>
    </subcellularLocation>
</comment>
<comment type="similarity">
    <text evidence="7">Belongs to the NAGSA dehydrogenase family. Type 1 subfamily.</text>
</comment>
<dbReference type="SUPFAM" id="SSF51735">
    <property type="entry name" value="NAD(P)-binding Rossmann-fold domains"/>
    <property type="match status" value="1"/>
</dbReference>
<name>A0A1K2H4V3_9LACT</name>
<dbReference type="InterPro" id="IPR036291">
    <property type="entry name" value="NAD(P)-bd_dom_sf"/>
</dbReference>
<keyword evidence="7" id="KW-0963">Cytoplasm</keyword>
<dbReference type="FunFam" id="3.30.360.10:FF:000014">
    <property type="entry name" value="N-acetyl-gamma-glutamyl-phosphate reductase"/>
    <property type="match status" value="1"/>
</dbReference>
<evidence type="ECO:0000313" key="11">
    <source>
        <dbReference type="EMBL" id="SFZ70272.1"/>
    </source>
</evidence>
<keyword evidence="2 7" id="KW-0055">Arginine biosynthesis</keyword>
<dbReference type="Gene3D" id="3.30.360.10">
    <property type="entry name" value="Dihydrodipicolinate Reductase, domain 2"/>
    <property type="match status" value="1"/>
</dbReference>
<sequence>MKKIAIIGISGYSGLELLRLLHSHPDAEIVSVYGTSNIGTKLTELFPKLINFPKYADLTIKTFSSKEIIAKADLVFFATPAGIAAELAADFIAADFPVVDLSGDFRLQNPAQYEKWYKKTAIHKNLLSKADYVLADFDRPTQPYISNPGCYATATLLSLAPLYQANLIQLDSVIIDAKSGLSGAGKKLTDSSHYVNANENVSLYKLNQHQHIPEIFNKLVSWNVDAKPIQFSTSLIPVNRGIFVSTYAKLAEGITFSDVVAAYHQTYDDKYFVRVLNDGLLPDLHSVVGTNFTDIGLGYNELTHTLTVVTVIDNLVKGAAGQAIQNMNHFFDFDEKAGLDLVPIL</sequence>
<dbReference type="CDD" id="cd17895">
    <property type="entry name" value="AGPR_1_N"/>
    <property type="match status" value="1"/>
</dbReference>
<dbReference type="AlphaFoldDB" id="A0A1K2H4V3"/>
<protein>
    <recommendedName>
        <fullName evidence="7">N-acetyl-gamma-glutamyl-phosphate reductase</fullName>
        <shortName evidence="7">AGPR</shortName>
        <ecNumber evidence="7">1.2.1.38</ecNumber>
    </recommendedName>
    <alternativeName>
        <fullName evidence="7">N-acetyl-glutamate semialdehyde dehydrogenase</fullName>
        <shortName evidence="7">NAGSA dehydrogenase</shortName>
    </alternativeName>
</protein>
<dbReference type="EC" id="1.2.1.38" evidence="7"/>
<gene>
    <name evidence="7" type="primary">argC</name>
    <name evidence="10" type="ORF">RR45_GL001284</name>
    <name evidence="11" type="ORF">SAMN02746068_00149</name>
</gene>
<evidence type="ECO:0000256" key="7">
    <source>
        <dbReference type="HAMAP-Rule" id="MF_00150"/>
    </source>
</evidence>
<evidence type="ECO:0000256" key="6">
    <source>
        <dbReference type="ARBA" id="ARBA00050557"/>
    </source>
</evidence>
<evidence type="ECO:0000313" key="12">
    <source>
        <dbReference type="Proteomes" id="UP000185655"/>
    </source>
</evidence>
<dbReference type="RefSeq" id="WP_031365665.1">
    <property type="nucleotide sequence ID" value="NZ_FPKS01000001.1"/>
</dbReference>
<dbReference type="NCBIfam" id="TIGR01850">
    <property type="entry name" value="argC"/>
    <property type="match status" value="1"/>
</dbReference>
<evidence type="ECO:0000256" key="3">
    <source>
        <dbReference type="ARBA" id="ARBA00022605"/>
    </source>
</evidence>
<comment type="pathway">
    <text evidence="1 7">Amino-acid biosynthesis; L-arginine biosynthesis; N(2)-acetyl-L-ornithine from L-glutamate: step 3/4.</text>
</comment>
<keyword evidence="3 7" id="KW-0028">Amino-acid biosynthesis</keyword>
<dbReference type="InterPro" id="IPR050085">
    <property type="entry name" value="AGPR"/>
</dbReference>
<dbReference type="Proteomes" id="UP000218979">
    <property type="component" value="Unassembled WGS sequence"/>
</dbReference>
<dbReference type="GO" id="GO:0003942">
    <property type="term" value="F:N-acetyl-gamma-glutamyl-phosphate reductase activity"/>
    <property type="evidence" value="ECO:0007669"/>
    <property type="project" value="UniProtKB-UniRule"/>
</dbReference>
<dbReference type="Pfam" id="PF22698">
    <property type="entry name" value="Semialdhyde_dhC_1"/>
    <property type="match status" value="1"/>
</dbReference>
<dbReference type="InterPro" id="IPR000534">
    <property type="entry name" value="Semialdehyde_DH_NAD-bd"/>
</dbReference>
<reference evidence="11 12" key="2">
    <citation type="submission" date="2016-11" db="EMBL/GenBank/DDBJ databases">
        <authorList>
            <person name="Jaros S."/>
            <person name="Januszkiewicz K."/>
            <person name="Wedrychowicz H."/>
        </authorList>
    </citation>
    <scope>NUCLEOTIDE SEQUENCE [LARGE SCALE GENOMIC DNA]</scope>
    <source>
        <strain evidence="11 12">DSM 22330</strain>
    </source>
</reference>
<dbReference type="InterPro" id="IPR023013">
    <property type="entry name" value="AGPR_AS"/>
</dbReference>
<evidence type="ECO:0000256" key="5">
    <source>
        <dbReference type="ARBA" id="ARBA00023002"/>
    </source>
</evidence>
<dbReference type="STRING" id="1122154.SAMN02746068_00149"/>
<feature type="active site" evidence="7 8">
    <location>
        <position position="150"/>
    </location>
</feature>
<evidence type="ECO:0000256" key="8">
    <source>
        <dbReference type="PROSITE-ProRule" id="PRU10010"/>
    </source>
</evidence>
<dbReference type="Pfam" id="PF01118">
    <property type="entry name" value="Semialdhyde_dh"/>
    <property type="match status" value="1"/>
</dbReference>
<reference evidence="10 13" key="1">
    <citation type="submission" date="2014-12" db="EMBL/GenBank/DDBJ databases">
        <title>Draft genome sequences of 10 type strains of Lactococcus.</title>
        <authorList>
            <person name="Sun Z."/>
            <person name="Zhong Z."/>
            <person name="Liu W."/>
            <person name="Zhang W."/>
            <person name="Zhang H."/>
        </authorList>
    </citation>
    <scope>NUCLEOTIDE SEQUENCE [LARGE SCALE GENOMIC DNA]</scope>
    <source>
        <strain evidence="10 13">DSM 22330</strain>
    </source>
</reference>
<dbReference type="GO" id="GO:0051287">
    <property type="term" value="F:NAD binding"/>
    <property type="evidence" value="ECO:0007669"/>
    <property type="project" value="InterPro"/>
</dbReference>
<comment type="catalytic activity">
    <reaction evidence="6 7">
        <text>N-acetyl-L-glutamate 5-semialdehyde + phosphate + NADP(+) = N-acetyl-L-glutamyl 5-phosphate + NADPH + H(+)</text>
        <dbReference type="Rhea" id="RHEA:21588"/>
        <dbReference type="ChEBI" id="CHEBI:15378"/>
        <dbReference type="ChEBI" id="CHEBI:29123"/>
        <dbReference type="ChEBI" id="CHEBI:43474"/>
        <dbReference type="ChEBI" id="CHEBI:57783"/>
        <dbReference type="ChEBI" id="CHEBI:57936"/>
        <dbReference type="ChEBI" id="CHEBI:58349"/>
        <dbReference type="EC" id="1.2.1.38"/>
    </reaction>
</comment>
<evidence type="ECO:0000313" key="10">
    <source>
        <dbReference type="EMBL" id="PCS04350.1"/>
    </source>
</evidence>
<feature type="domain" description="Semialdehyde dehydrogenase NAD-binding" evidence="9">
    <location>
        <begin position="3"/>
        <end position="145"/>
    </location>
</feature>
<dbReference type="EMBL" id="FPKS01000001">
    <property type="protein sequence ID" value="SFZ70272.1"/>
    <property type="molecule type" value="Genomic_DNA"/>
</dbReference>
<dbReference type="SMART" id="SM00859">
    <property type="entry name" value="Semialdhyde_dh"/>
    <property type="match status" value="1"/>
</dbReference>
<dbReference type="GO" id="GO:0070401">
    <property type="term" value="F:NADP+ binding"/>
    <property type="evidence" value="ECO:0007669"/>
    <property type="project" value="InterPro"/>
</dbReference>
<dbReference type="SUPFAM" id="SSF55347">
    <property type="entry name" value="Glyceraldehyde-3-phosphate dehydrogenase-like, C-terminal domain"/>
    <property type="match status" value="1"/>
</dbReference>
<evidence type="ECO:0000256" key="4">
    <source>
        <dbReference type="ARBA" id="ARBA00022857"/>
    </source>
</evidence>
<dbReference type="HAMAP" id="MF_00150">
    <property type="entry name" value="ArgC_type1"/>
    <property type="match status" value="1"/>
</dbReference>
<dbReference type="InterPro" id="IPR058924">
    <property type="entry name" value="AGPR_dimerisation_dom"/>
</dbReference>
<dbReference type="PANTHER" id="PTHR32338">
    <property type="entry name" value="N-ACETYL-GAMMA-GLUTAMYL-PHOSPHATE REDUCTASE, CHLOROPLASTIC-RELATED-RELATED"/>
    <property type="match status" value="1"/>
</dbReference>
<dbReference type="EMBL" id="JXJT01000003">
    <property type="protein sequence ID" value="PCS04350.1"/>
    <property type="molecule type" value="Genomic_DNA"/>
</dbReference>
<evidence type="ECO:0000256" key="1">
    <source>
        <dbReference type="ARBA" id="ARBA00004862"/>
    </source>
</evidence>
<dbReference type="UniPathway" id="UPA00068">
    <property type="reaction ID" value="UER00108"/>
</dbReference>
<evidence type="ECO:0000259" key="9">
    <source>
        <dbReference type="SMART" id="SM00859"/>
    </source>
</evidence>
<comment type="function">
    <text evidence="7">Catalyzes the NADPH-dependent reduction of N-acetyl-5-glutamyl phosphate to yield N-acetyl-L-glutamate 5-semialdehyde.</text>
</comment>
<dbReference type="OrthoDB" id="9801289at2"/>
<keyword evidence="5 7" id="KW-0560">Oxidoreductase</keyword>
<dbReference type="Gene3D" id="3.40.50.720">
    <property type="entry name" value="NAD(P)-binding Rossmann-like Domain"/>
    <property type="match status" value="1"/>
</dbReference>
<organism evidence="11 12">
    <name type="scientific">Pseudolactococcus chungangensis CAU 28 = DSM 22330</name>
    <dbReference type="NCBI Taxonomy" id="1122154"/>
    <lineage>
        <taxon>Bacteria</taxon>
        <taxon>Bacillati</taxon>
        <taxon>Bacillota</taxon>
        <taxon>Bacilli</taxon>
        <taxon>Lactobacillales</taxon>
        <taxon>Streptococcaceae</taxon>
        <taxon>Pseudolactococcus</taxon>
    </lineage>
</organism>
<keyword evidence="13" id="KW-1185">Reference proteome</keyword>
<dbReference type="PANTHER" id="PTHR32338:SF10">
    <property type="entry name" value="N-ACETYL-GAMMA-GLUTAMYL-PHOSPHATE REDUCTASE, CHLOROPLASTIC-RELATED"/>
    <property type="match status" value="1"/>
</dbReference>
<dbReference type="GO" id="GO:0005737">
    <property type="term" value="C:cytoplasm"/>
    <property type="evidence" value="ECO:0007669"/>
    <property type="project" value="UniProtKB-SubCell"/>
</dbReference>
<dbReference type="PROSITE" id="PS01224">
    <property type="entry name" value="ARGC"/>
    <property type="match status" value="1"/>
</dbReference>
<dbReference type="Proteomes" id="UP000185655">
    <property type="component" value="Unassembled WGS sequence"/>
</dbReference>
<keyword evidence="4 7" id="KW-0521">NADP</keyword>
<evidence type="ECO:0000313" key="13">
    <source>
        <dbReference type="Proteomes" id="UP000218979"/>
    </source>
</evidence>
<accession>A0A1K2H4V3</accession>
<evidence type="ECO:0000256" key="2">
    <source>
        <dbReference type="ARBA" id="ARBA00022571"/>
    </source>
</evidence>
<dbReference type="InterPro" id="IPR000706">
    <property type="entry name" value="AGPR_type-1"/>
</dbReference>
<dbReference type="GO" id="GO:0006526">
    <property type="term" value="P:L-arginine biosynthetic process"/>
    <property type="evidence" value="ECO:0007669"/>
    <property type="project" value="UniProtKB-UniRule"/>
</dbReference>
<dbReference type="CDD" id="cd23934">
    <property type="entry name" value="AGPR_1_C"/>
    <property type="match status" value="1"/>
</dbReference>